<dbReference type="InterPro" id="IPR013783">
    <property type="entry name" value="Ig-like_fold"/>
</dbReference>
<evidence type="ECO:0000256" key="17">
    <source>
        <dbReference type="SAM" id="SignalP"/>
    </source>
</evidence>
<comment type="subcellular location">
    <subcellularLocation>
        <location evidence="3">Cytoplasm</location>
    </subcellularLocation>
</comment>
<evidence type="ECO:0000259" key="18">
    <source>
        <dbReference type="PROSITE" id="PS50109"/>
    </source>
</evidence>
<evidence type="ECO:0000256" key="14">
    <source>
        <dbReference type="ARBA" id="ARBA00024827"/>
    </source>
</evidence>
<dbReference type="Pfam" id="PF02518">
    <property type="entry name" value="HATPase_c"/>
    <property type="match status" value="1"/>
</dbReference>
<keyword evidence="16" id="KW-0472">Membrane</keyword>
<keyword evidence="7" id="KW-0963">Cytoplasm</keyword>
<feature type="signal peptide" evidence="17">
    <location>
        <begin position="1"/>
        <end position="19"/>
    </location>
</feature>
<keyword evidence="9" id="KW-0479">Metal-binding</keyword>
<dbReference type="PANTHER" id="PTHR24421:SF62">
    <property type="entry name" value="SENSORY TRANSDUCTION HISTIDINE KINASE"/>
    <property type="match status" value="1"/>
</dbReference>
<dbReference type="Pfam" id="PF07730">
    <property type="entry name" value="HisKA_3"/>
    <property type="match status" value="1"/>
</dbReference>
<dbReference type="CDD" id="cd16917">
    <property type="entry name" value="HATPase_UhpB-NarQ-NarX-like"/>
    <property type="match status" value="1"/>
</dbReference>
<evidence type="ECO:0000256" key="13">
    <source>
        <dbReference type="ARBA" id="ARBA00023014"/>
    </source>
</evidence>
<evidence type="ECO:0000256" key="12">
    <source>
        <dbReference type="ARBA" id="ARBA00023012"/>
    </source>
</evidence>
<dbReference type="Gene3D" id="3.30.565.10">
    <property type="entry name" value="Histidine kinase-like ATPase, C-terminal domain"/>
    <property type="match status" value="1"/>
</dbReference>
<dbReference type="Proteomes" id="UP001242010">
    <property type="component" value="Chromosome"/>
</dbReference>
<dbReference type="SUPFAM" id="SSF63829">
    <property type="entry name" value="Calcium-dependent phosphotriesterase"/>
    <property type="match status" value="2"/>
</dbReference>
<dbReference type="InterPro" id="IPR050482">
    <property type="entry name" value="Sensor_HK_TwoCompSys"/>
</dbReference>
<comment type="catalytic activity">
    <reaction evidence="1">
        <text>ATP + protein L-histidine = ADP + protein N-phospho-L-histidine.</text>
        <dbReference type="EC" id="2.7.13.3"/>
    </reaction>
</comment>
<dbReference type="Gene3D" id="1.20.5.1930">
    <property type="match status" value="1"/>
</dbReference>
<evidence type="ECO:0000256" key="2">
    <source>
        <dbReference type="ARBA" id="ARBA00001966"/>
    </source>
</evidence>
<dbReference type="EC" id="2.7.13.3" evidence="4"/>
<proteinExistence type="predicted"/>
<dbReference type="PRINTS" id="PR00344">
    <property type="entry name" value="BCTRLSENSOR"/>
</dbReference>
<evidence type="ECO:0000256" key="6">
    <source>
        <dbReference type="ARBA" id="ARBA00022485"/>
    </source>
</evidence>
<protein>
    <recommendedName>
        <fullName evidence="5">Oxygen sensor histidine kinase NreB</fullName>
        <ecNumber evidence="4">2.7.13.3</ecNumber>
    </recommendedName>
    <alternativeName>
        <fullName evidence="15">Nitrogen regulation protein B</fullName>
    </alternativeName>
</protein>
<dbReference type="Pfam" id="PF07495">
    <property type="entry name" value="Y_Y_Y"/>
    <property type="match status" value="1"/>
</dbReference>
<dbReference type="PROSITE" id="PS50109">
    <property type="entry name" value="HIS_KIN"/>
    <property type="match status" value="1"/>
</dbReference>
<dbReference type="InterPro" id="IPR011123">
    <property type="entry name" value="Y_Y_Y"/>
</dbReference>
<dbReference type="EMBL" id="AP027079">
    <property type="protein sequence ID" value="BDU70679.1"/>
    <property type="molecule type" value="Genomic_DNA"/>
</dbReference>
<evidence type="ECO:0000256" key="7">
    <source>
        <dbReference type="ARBA" id="ARBA00022490"/>
    </source>
</evidence>
<feature type="transmembrane region" description="Helical" evidence="16">
    <location>
        <begin position="742"/>
        <end position="759"/>
    </location>
</feature>
<keyword evidence="10" id="KW-0418">Kinase</keyword>
<evidence type="ECO:0000256" key="11">
    <source>
        <dbReference type="ARBA" id="ARBA00023004"/>
    </source>
</evidence>
<dbReference type="InterPro" id="IPR015943">
    <property type="entry name" value="WD40/YVTN_repeat-like_dom_sf"/>
</dbReference>
<dbReference type="Gene3D" id="2.130.10.10">
    <property type="entry name" value="YVTN repeat-like/Quinoprotein amine dehydrogenase"/>
    <property type="match status" value="3"/>
</dbReference>
<dbReference type="RefSeq" id="WP_286354381.1">
    <property type="nucleotide sequence ID" value="NZ_AP027079.1"/>
</dbReference>
<keyword evidence="17" id="KW-0732">Signal</keyword>
<dbReference type="PANTHER" id="PTHR24421">
    <property type="entry name" value="NITRATE/NITRITE SENSOR PROTEIN NARX-RELATED"/>
    <property type="match status" value="1"/>
</dbReference>
<evidence type="ECO:0000256" key="10">
    <source>
        <dbReference type="ARBA" id="ARBA00022777"/>
    </source>
</evidence>
<evidence type="ECO:0000256" key="16">
    <source>
        <dbReference type="SAM" id="Phobius"/>
    </source>
</evidence>
<keyword evidence="8" id="KW-0808">Transferase</keyword>
<organism evidence="19 20">
    <name type="scientific">Geothrix oryzae</name>
    <dbReference type="NCBI Taxonomy" id="2927975"/>
    <lineage>
        <taxon>Bacteria</taxon>
        <taxon>Pseudomonadati</taxon>
        <taxon>Acidobacteriota</taxon>
        <taxon>Holophagae</taxon>
        <taxon>Holophagales</taxon>
        <taxon>Holophagaceae</taxon>
        <taxon>Geothrix</taxon>
    </lineage>
</organism>
<keyword evidence="20" id="KW-1185">Reference proteome</keyword>
<dbReference type="SMART" id="SM00387">
    <property type="entry name" value="HATPase_c"/>
    <property type="match status" value="1"/>
</dbReference>
<evidence type="ECO:0000256" key="15">
    <source>
        <dbReference type="ARBA" id="ARBA00030800"/>
    </source>
</evidence>
<comment type="function">
    <text evidence="14">Member of the two-component regulatory system NreB/NreC involved in the control of dissimilatory nitrate/nitrite reduction in response to oxygen. NreB functions as a direct oxygen sensor histidine kinase which is autophosphorylated, in the absence of oxygen, probably at the conserved histidine residue, and transfers its phosphate group probably to a conserved aspartate residue of NreC. NreB/NreC activates the expression of the nitrate (narGHJI) and nitrite (nir) reductase operons, as well as the putative nitrate transporter gene narT.</text>
</comment>
<dbReference type="Pfam" id="PF07494">
    <property type="entry name" value="Reg_prop"/>
    <property type="match status" value="5"/>
</dbReference>
<evidence type="ECO:0000313" key="20">
    <source>
        <dbReference type="Proteomes" id="UP001242010"/>
    </source>
</evidence>
<evidence type="ECO:0000256" key="3">
    <source>
        <dbReference type="ARBA" id="ARBA00004496"/>
    </source>
</evidence>
<evidence type="ECO:0000256" key="5">
    <source>
        <dbReference type="ARBA" id="ARBA00017322"/>
    </source>
</evidence>
<accession>A0ABM8DUE3</accession>
<name>A0ABM8DUE3_9BACT</name>
<dbReference type="InterPro" id="IPR004358">
    <property type="entry name" value="Sig_transdc_His_kin-like_C"/>
</dbReference>
<feature type="chain" id="PRO_5045114412" description="Oxygen sensor histidine kinase NreB" evidence="17">
    <location>
        <begin position="20"/>
        <end position="978"/>
    </location>
</feature>
<gene>
    <name evidence="19" type="ORF">GETHOR_27800</name>
</gene>
<dbReference type="Gene3D" id="2.60.40.10">
    <property type="entry name" value="Immunoglobulins"/>
    <property type="match status" value="1"/>
</dbReference>
<sequence length="978" mass="106720">MRRLVIALPCLWASVTGFALDPARPLATHASHIWRSEDGLLQDTATALLESRDGFLWIGTEAGLVRFDGATFDHYSRLNVPGFAHNEIHCLAEGPGGGLWIGTSEAGLYRFQDGAVQAFGAAEGLPDQPILRLLQDRSGTLWAAPQEGPLLRFDGARFRAVPSDAARLAIRAIVEDPNGTLWVGTAGSGLWRLQGGRLVLAALASTDITALGAGVEGEIWVGTRSQGLLTLTEGRLEAPAWAKGLPPRAISSLLVDRQGSLWVGLEQAGLFRRTPAGSLETATAPAGSRWTPLSLLEDSSGALWSGTEGRGLRVLYPVPFQTLPVVGADLEEPALMVCQDAQGTVWCLTGDQSLGEVRQGRVHRVGPGNPGGPITTIWPRRAGGLWVGTRNGELYERHEGQFRRVRRPEGPSSDAIVSLYEDPQNILWVATSRQGLLKLAPGAAPVMFPAVQGALAMTGGGSAPLYLASRTQGLGILESSTVRWLGRAEGLGSSGALSLHLDAEGFLWIGTPEGLRRYRDGAFQTFGERPGPLLLAIHGILEDGSHRMWLSTGQGVFRIPRAALIKSLNEAGSIPAVVFDHHDGMPSRETRNGPQPVAWLTREGDLYFPTSRGLARLDGRASSPPPPKTGPALRLHILKAESDETVLPDTIPIQVPPGTHRFEVYYTATSLTRADKVRFRYRLEGLEHIWNEVGDRRFSAYSNVPPGSYRFVLQAWRLDEDGPPQEQSVEVRIQPYLYQRPVFWVVCALGAGAFAWWLLRLRLQQLEAKSAVLGERNRMAREIHDHLAQGFTGVLLQIEAAEAKLARLQGDPEPVLTRLDHARKLAVASLQEARRSVMALRPHRPEGTSLLGALRVLSDRLLAGTEIQVELAQTGEPRPLGRRVEEELLRMAQEALTNALRHGKARWVRVVLQYEGRQVRLNIEDDGQGFDPSADAAGYGMRSIRESVRQLRGRIDIDSSPGLGTRITITLPTQRWHL</sequence>
<dbReference type="InterPro" id="IPR011712">
    <property type="entry name" value="Sig_transdc_His_kin_sub3_dim/P"/>
</dbReference>
<comment type="cofactor">
    <cofactor evidence="2">
        <name>[4Fe-4S] cluster</name>
        <dbReference type="ChEBI" id="CHEBI:49883"/>
    </cofactor>
</comment>
<keyword evidence="13" id="KW-0411">Iron-sulfur</keyword>
<feature type="domain" description="Histidine kinase" evidence="18">
    <location>
        <begin position="885"/>
        <end position="975"/>
    </location>
</feature>
<evidence type="ECO:0000256" key="1">
    <source>
        <dbReference type="ARBA" id="ARBA00000085"/>
    </source>
</evidence>
<evidence type="ECO:0000256" key="8">
    <source>
        <dbReference type="ARBA" id="ARBA00022679"/>
    </source>
</evidence>
<keyword evidence="16" id="KW-1133">Transmembrane helix</keyword>
<evidence type="ECO:0000256" key="4">
    <source>
        <dbReference type="ARBA" id="ARBA00012438"/>
    </source>
</evidence>
<evidence type="ECO:0000256" key="9">
    <source>
        <dbReference type="ARBA" id="ARBA00022723"/>
    </source>
</evidence>
<dbReference type="SUPFAM" id="SSF55874">
    <property type="entry name" value="ATPase domain of HSP90 chaperone/DNA topoisomerase II/histidine kinase"/>
    <property type="match status" value="1"/>
</dbReference>
<dbReference type="InterPro" id="IPR011110">
    <property type="entry name" value="Reg_prop"/>
</dbReference>
<reference evidence="20" key="1">
    <citation type="journal article" date="2023" name="Int. J. Syst. Evol. Microbiol.">
        <title>Mesoterricola silvestris gen. nov., sp. nov., Mesoterricola sediminis sp. nov., Geothrix oryzae sp. nov., Geothrix edaphica sp. nov., Geothrix rubra sp. nov., and Geothrix limicola sp. nov., six novel members of Acidobacteriota isolated from soils.</title>
        <authorList>
            <person name="Itoh H."/>
            <person name="Sugisawa Y."/>
            <person name="Mise K."/>
            <person name="Xu Z."/>
            <person name="Kuniyasu M."/>
            <person name="Ushijima N."/>
            <person name="Kawano K."/>
            <person name="Kobayashi E."/>
            <person name="Shiratori Y."/>
            <person name="Masuda Y."/>
            <person name="Senoo K."/>
        </authorList>
    </citation>
    <scope>NUCLEOTIDE SEQUENCE [LARGE SCALE GENOMIC DNA]</scope>
    <source>
        <strain evidence="20">Red222</strain>
    </source>
</reference>
<dbReference type="InterPro" id="IPR003594">
    <property type="entry name" value="HATPase_dom"/>
</dbReference>
<keyword evidence="11" id="KW-0408">Iron</keyword>
<keyword evidence="12" id="KW-0902">Two-component regulatory system</keyword>
<keyword evidence="6" id="KW-0004">4Fe-4S</keyword>
<evidence type="ECO:0000313" key="19">
    <source>
        <dbReference type="EMBL" id="BDU70679.1"/>
    </source>
</evidence>
<keyword evidence="16" id="KW-0812">Transmembrane</keyword>
<dbReference type="InterPro" id="IPR036890">
    <property type="entry name" value="HATPase_C_sf"/>
</dbReference>
<dbReference type="InterPro" id="IPR005467">
    <property type="entry name" value="His_kinase_dom"/>
</dbReference>